<feature type="compositionally biased region" description="Low complexity" evidence="1">
    <location>
        <begin position="1140"/>
        <end position="1161"/>
    </location>
</feature>
<dbReference type="EMBL" id="KV784356">
    <property type="protein sequence ID" value="OEU18521.1"/>
    <property type="molecule type" value="Genomic_DNA"/>
</dbReference>
<feature type="compositionally biased region" description="Basic and acidic residues" evidence="1">
    <location>
        <begin position="986"/>
        <end position="996"/>
    </location>
</feature>
<feature type="compositionally biased region" description="Acidic residues" evidence="1">
    <location>
        <begin position="877"/>
        <end position="894"/>
    </location>
</feature>
<dbReference type="Gene3D" id="3.60.10.10">
    <property type="entry name" value="Endonuclease/exonuclease/phosphatase"/>
    <property type="match status" value="1"/>
</dbReference>
<accession>A0A1E7FK21</accession>
<dbReference type="InterPro" id="IPR036691">
    <property type="entry name" value="Endo/exonu/phosph_ase_sf"/>
</dbReference>
<dbReference type="PANTHER" id="PTHR36812">
    <property type="entry name" value="NEUROFILAMENT TRIPLET M PROTEIN-LIKE PROTEIN"/>
    <property type="match status" value="1"/>
</dbReference>
<name>A0A1E7FK21_9STRA</name>
<keyword evidence="4" id="KW-1185">Reference proteome</keyword>
<dbReference type="GO" id="GO:0003676">
    <property type="term" value="F:nucleic acid binding"/>
    <property type="evidence" value="ECO:0007669"/>
    <property type="project" value="InterPro"/>
</dbReference>
<protein>
    <recommendedName>
        <fullName evidence="2">RNase H type-1 domain-containing protein</fullName>
    </recommendedName>
</protein>
<feature type="compositionally biased region" description="Polar residues" evidence="1">
    <location>
        <begin position="831"/>
        <end position="841"/>
    </location>
</feature>
<feature type="compositionally biased region" description="Polar residues" evidence="1">
    <location>
        <begin position="2429"/>
        <end position="2442"/>
    </location>
</feature>
<dbReference type="GO" id="GO:0004523">
    <property type="term" value="F:RNA-DNA hybrid ribonuclease activity"/>
    <property type="evidence" value="ECO:0007669"/>
    <property type="project" value="InterPro"/>
</dbReference>
<feature type="region of interest" description="Disordered" evidence="1">
    <location>
        <begin position="1101"/>
        <end position="1161"/>
    </location>
</feature>
<feature type="compositionally biased region" description="Polar residues" evidence="1">
    <location>
        <begin position="896"/>
        <end position="905"/>
    </location>
</feature>
<feature type="compositionally biased region" description="Low complexity" evidence="1">
    <location>
        <begin position="1101"/>
        <end position="1118"/>
    </location>
</feature>
<feature type="compositionally biased region" description="Basic and acidic residues" evidence="1">
    <location>
        <begin position="162"/>
        <end position="179"/>
    </location>
</feature>
<dbReference type="PANTHER" id="PTHR36812:SF9">
    <property type="entry name" value="MYB-LIKE PROTEIN X ISOFORM X1"/>
    <property type="match status" value="1"/>
</dbReference>
<dbReference type="InterPro" id="IPR002156">
    <property type="entry name" value="RNaseH_domain"/>
</dbReference>
<feature type="compositionally biased region" description="Acidic residues" evidence="1">
    <location>
        <begin position="149"/>
        <end position="161"/>
    </location>
</feature>
<reference evidence="3 4" key="1">
    <citation type="submission" date="2016-09" db="EMBL/GenBank/DDBJ databases">
        <title>Extensive genetic diversity and differential bi-allelic expression allows diatom success in the polar Southern Ocean.</title>
        <authorList>
            <consortium name="DOE Joint Genome Institute"/>
            <person name="Mock T."/>
            <person name="Otillar R.P."/>
            <person name="Strauss J."/>
            <person name="Dupont C."/>
            <person name="Frickenhaus S."/>
            <person name="Maumus F."/>
            <person name="Mcmullan M."/>
            <person name="Sanges R."/>
            <person name="Schmutz J."/>
            <person name="Toseland A."/>
            <person name="Valas R."/>
            <person name="Veluchamy A."/>
            <person name="Ward B.J."/>
            <person name="Allen A."/>
            <person name="Barry K."/>
            <person name="Falciatore A."/>
            <person name="Ferrante M."/>
            <person name="Fortunato A.E."/>
            <person name="Gloeckner G."/>
            <person name="Gruber A."/>
            <person name="Hipkin R."/>
            <person name="Janech M."/>
            <person name="Kroth P."/>
            <person name="Leese F."/>
            <person name="Lindquist E."/>
            <person name="Lyon B.R."/>
            <person name="Martin J."/>
            <person name="Mayer C."/>
            <person name="Parker M."/>
            <person name="Quesneville H."/>
            <person name="Raymond J."/>
            <person name="Uhlig C."/>
            <person name="Valentin K.U."/>
            <person name="Worden A.Z."/>
            <person name="Armbrust E.V."/>
            <person name="Bowler C."/>
            <person name="Green B."/>
            <person name="Moulton V."/>
            <person name="Van Oosterhout C."/>
            <person name="Grigoriev I."/>
        </authorList>
    </citation>
    <scope>NUCLEOTIDE SEQUENCE [LARGE SCALE GENOMIC DNA]</scope>
    <source>
        <strain evidence="3 4">CCMP1102</strain>
    </source>
</reference>
<dbReference type="InParanoid" id="A0A1E7FK21"/>
<organism evidence="3 4">
    <name type="scientific">Fragilariopsis cylindrus CCMP1102</name>
    <dbReference type="NCBI Taxonomy" id="635003"/>
    <lineage>
        <taxon>Eukaryota</taxon>
        <taxon>Sar</taxon>
        <taxon>Stramenopiles</taxon>
        <taxon>Ochrophyta</taxon>
        <taxon>Bacillariophyta</taxon>
        <taxon>Bacillariophyceae</taxon>
        <taxon>Bacillariophycidae</taxon>
        <taxon>Bacillariales</taxon>
        <taxon>Bacillariaceae</taxon>
        <taxon>Fragilariopsis</taxon>
    </lineage>
</organism>
<feature type="compositionally biased region" description="Acidic residues" evidence="1">
    <location>
        <begin position="1018"/>
        <end position="1030"/>
    </location>
</feature>
<feature type="compositionally biased region" description="Low complexity" evidence="1">
    <location>
        <begin position="2454"/>
        <end position="2463"/>
    </location>
</feature>
<sequence length="3333" mass="381013">MITKQVLIQHGWSHTNGEDMYDNVSIESTKEARSGDKLDQKSMKLKENSKNGIIGISDNELTEEQGWTKIKTNGSRKPKTKNKEEPFIDSIITTINIETKKVKNGAMEVKIESPIRSNRCNIPDTPAHTKELSFTLKEYVEQRLMAPVETEEKEEEEENEEAKELMEENRNKDNKKNEKSSGTSNKSTEKEENKRNNNKRINVATASQETGDTENNRLATDYSQVEAEEGEETENNASDNSGNNGKNGNTDNGDNSNNNNRKRGGRTAKVSIVEPTDMATYTFTIAWRPEHKAGKDGKIIIKNVMREMQHREPTIIFHPTNSATSPVPRDIININNDFPKTPASYDDFFDQNRNRDNTNQQTFMKVSMPHNEKELQNKIHNYLYHNQLYMNSPFINDNTLEQVGFVEKGHSRLVFRPAMEKKIQNGIKDIVNGNKLTPQQVAQIKNLSSDVRVECHRGTVRGGAYNNQAVCEGIVLKTTKTQAKLVMELMAMLPEKLLGEHYSVCPKSVNQHLGFELYGQIVADTANFQNNLQPITILNCHPSVFDDMYGNVKVVNSTQVTVQQFILGNCGAISIEETNETATKGKYIVIVPANKVDSARKAIGKMFQEFQESSDRPAALECIKAYENYPLVNDTVTISGHAENLAQKIKERYRNKPKTPIRNIQSSQYSYHGSVSMEEQTASQAAPSVPRSIIKKGRHNINLALPIQQWVSPPAVQQATTTNQAEIGTVMSNLSPDDSAKTMMTNVSKMVESLSTVVNSLATGTANTNETIKQMMIQQAETNKQMMIQQTTTMNNQTKTMNNLMMLMTKNEERRQGSPISEIQPVIELQQGSTPASTLTNSQYSQSQEQSTSSNKRPKHGLDDDETTALSTVENGTTDEQEEGEQEDMIEEQMEATTNEQSNDVTMEDNDPIPAAKQTALAAGDFSDNDNENNEEKKIIASRKQFKEHNNNETNIPELTSRYGAVESSDDDSEEDNPREQLPIDTRPKKLKEAIERISSVQKGNRMTGVQERNREDSDNESDNEDEDDNNTMPGLQDRDREDSDSEDDEEIRTKLSRKERNSEGINTKSVRNSELRTKLSRIEKSSTINDEVATTVSMETTTTRAIGDNGDYGNGNNSEEDLFFEPSEDESEEEDSVQNNNNHNNDNETETTTTTTTTTKNKMKITKENLPFGHICEDTTLDDTPYIRLYCQNVCGIYDREGIGLDSAFNEMKQAGADIFTFNETHGDESNALARSITRMSKQRMWRDTNEDCKIVHSSSTAPVLNFTKPGGNLVGITGSLVGRVRETITDPYGRWCGYTLIGKDNKEIMVLTAYNVSQHKNAKVGEDTLFNQQISLYKLKNIREPDPKKLFIEDLTILVKKARSEDKDIILTGDFNELVGDDPNGMAKVILAGGLTDVHSHQHGIIDITTYTRGSKRLDYVFVTPRLVDHILRSGYESFHERIASDHKGYFVDFALDGFLDRQLPSIFSASSRAIRGTHPKNITKYVEHLHKVFKMRDIYRRVKQQKNWYEKKKLEALDREITAVMLEAEEQCRIHHREPWSEEVNEVMTTANILRIHLSSLKNDIDCSNQIQQKQLLLKNQIQLPEDIAEASKALSLAQKKRRKLIRDNRTKTTSIGEEQEAAYVAMNPEMDAKRAAQIFQRAKDTKQMMSELPSKQNSGKMSSILVPLPKEGIEIEYLAITDGPTIERVILQKNIRHFRQAESTPLATPEIIKKIGFGADTDIANELLEGTGDPKEITDDEWSRYLLKSMKRHSAEIKIEITSEKMMNKYMRWKERTSTSPSGRHLGHFHALFRPLKAKDDEEREKLDNIRDEIIELHATMLQTAYDNEHVYKRWEYILTCMLGKDTGIPRIHRMRVIHLYECDLNLLFSMYFRELDQHCEDNNLLNKGVYGSRPNRRAIDPVFVDVTQTEMAMVTRKTLVKFNNDATACFDRILVHLLSLCLLSYGMPKKLIKILGELLRVAKYAIKTGVGISSETYQHSDESPAFGSGQGSAASAQGWTKLVSLLFDIHDKYGHGCKYEDPWKLYSAIIGMLGFVDDNNITNNGEEWETVNDIIIRTQHDAQLWNDLLRATGGALNLDKCFAQILAFQFGMNGAPVIAPADPNIIITIQDRLNNKEVIIRPISPYKTYRSLGTEQGTSKNQKQQHVKLTKTSGTHQRKLACSAMSPRCAWVHYTAIFLSSVGYPLSMCHLSQHQLHDLQKKYIPILMNKIGIARTHAHALVFGPRAYGGIGCNDLRTEQGLDAVQNLIRQLRTPGYGKQLATIFLRTFQHASGLSKPLLQYPGIRAPHLEGHYYVHIRKFLAKHRASLEIECIPESIDERIGDTYIMDVVCAPEAAQTLDRKTLKQYTNAEINQIYYCKSYLQVKRISDLCTADGAFILPPKAKGERSIRQCTSKMNEITQERPGDQSWTVWRKFLKTICKSNLNQGSNPESTETSLFEPRIDPQPTEPGSEPGSSSRLNLFTEPRTKATSLGNRDILIENEGLQQRKEAIDKVSIGTFILKYWIGVSYRGIVTNNTGKYYKILYEDDDEEELNHTEVVKYEKKYREEGRMTGEIGQRMRLMKPLGDWLVQANDSERLWPFYYSEETDVLYRSYRKEWHTNGEYYYDCHMIADNDTYNYVPEGNVERLPNDATPADVMDTEEGWRIANHHQVRQKEEKEERIENQTIMQYISSQEKHVSQYYTDIKFLTAPYEIYELIKSPKRITLATDGGAIPLKGSLGFVVANEDGTILLTCYGQPAGHDPLSFRSEICALLAAARLVTLIKDYYDIIMSCNEPARGKTQIYTDSLSMIKKLKAYDEYPTAHLKTVLHSEWDVLSALHKALQCFRTKPKINWVKSHQDDKVYDIDEMPLDAYLNSEADELATIGLKRLQEKPIVPMDPNTSIQFHIEGRTITRDFKSTVREIIQLKPLRKFYCERFKWSDNIFDLIDWDIFRPVYKKYLTTKGIQWMHKFCIKKLPTGERVHKRDHFHDKRCASCLDDEDDDHILQCSKRRSVTKKVVNQINVLRKTVDKNLCDILQEGLMAYFKGDCMSNTMFRIRGGKDMERYKNLIDEQTVIGWDNLLRGKFSKEWRIQQKAYKTRLRLVDPIRYDKIQQMKKRKQEQQNDTNNNNKTTKSKNKTEEFHGFFQSIVPIILEMWTDRCIDRNTPVLGGRIVAEYESLCKNVTHLYTLREMVLPEDEIKIYDETLLSKLADTNQQLKKWINRWRPVIDHSMKRVKELAQENSKPIWQHFTANKPAKTKVSRKLLKQLKPKKYSNNPLTNVYTRLKKKRSSSRVLPVIKKIKHKVNHLISSLYNKLGKKRSTSREQTALEVGKQIIDDRFGDEPK</sequence>
<dbReference type="KEGG" id="fcy:FRACYDRAFT_236797"/>
<feature type="compositionally biased region" description="Low complexity" evidence="1">
    <location>
        <begin position="235"/>
        <end position="259"/>
    </location>
</feature>
<feature type="compositionally biased region" description="Low complexity" evidence="1">
    <location>
        <begin position="842"/>
        <end position="854"/>
    </location>
</feature>
<feature type="compositionally biased region" description="Basic and acidic residues" evidence="1">
    <location>
        <begin position="934"/>
        <end position="951"/>
    </location>
</feature>
<evidence type="ECO:0000256" key="1">
    <source>
        <dbReference type="SAM" id="MobiDB-lite"/>
    </source>
</evidence>
<dbReference type="PROSITE" id="PS50879">
    <property type="entry name" value="RNASE_H_1"/>
    <property type="match status" value="1"/>
</dbReference>
<feature type="region of interest" description="Disordered" evidence="1">
    <location>
        <begin position="2429"/>
        <end position="2468"/>
    </location>
</feature>
<feature type="region of interest" description="Disordered" evidence="1">
    <location>
        <begin position="831"/>
        <end position="1078"/>
    </location>
</feature>
<dbReference type="SUPFAM" id="SSF56219">
    <property type="entry name" value="DNase I-like"/>
    <property type="match status" value="1"/>
</dbReference>
<proteinExistence type="predicted"/>
<feature type="region of interest" description="Disordered" evidence="1">
    <location>
        <begin position="3101"/>
        <end position="3124"/>
    </location>
</feature>
<feature type="region of interest" description="Disordered" evidence="1">
    <location>
        <begin position="145"/>
        <end position="268"/>
    </location>
</feature>
<feature type="domain" description="RNase H type-1" evidence="2">
    <location>
        <begin position="2706"/>
        <end position="2874"/>
    </location>
</feature>
<dbReference type="Proteomes" id="UP000095751">
    <property type="component" value="Unassembled WGS sequence"/>
</dbReference>
<feature type="compositionally biased region" description="Acidic residues" evidence="1">
    <location>
        <begin position="968"/>
        <end position="977"/>
    </location>
</feature>
<evidence type="ECO:0000259" key="2">
    <source>
        <dbReference type="PROSITE" id="PS50879"/>
    </source>
</evidence>
<evidence type="ECO:0000313" key="4">
    <source>
        <dbReference type="Proteomes" id="UP000095751"/>
    </source>
</evidence>
<feature type="compositionally biased region" description="Basic and acidic residues" evidence="1">
    <location>
        <begin position="1052"/>
        <end position="1063"/>
    </location>
</feature>
<gene>
    <name evidence="3" type="ORF">FRACYDRAFT_236797</name>
</gene>
<evidence type="ECO:0000313" key="3">
    <source>
        <dbReference type="EMBL" id="OEU18521.1"/>
    </source>
</evidence>
<feature type="compositionally biased region" description="Acidic residues" evidence="1">
    <location>
        <begin position="1119"/>
        <end position="1137"/>
    </location>
</feature>